<name>A0ACC2NPV7_9HYME</name>
<protein>
    <submittedName>
        <fullName evidence="1">Uncharacterized protein</fullName>
    </submittedName>
</protein>
<dbReference type="Proteomes" id="UP001239111">
    <property type="component" value="Chromosome 3"/>
</dbReference>
<feature type="non-terminal residue" evidence="1">
    <location>
        <position position="1"/>
    </location>
</feature>
<keyword evidence="2" id="KW-1185">Reference proteome</keyword>
<gene>
    <name evidence="1" type="ORF">QAD02_004561</name>
</gene>
<accession>A0ACC2NPV7</accession>
<sequence>WSDDVRRRVRKSQLLIQAVVDVRSRLEELFGRSNSVDFVRAGPSSRRTGSGAGDQSATGGYRELTHYDECEAGPSSGSSNARASQSASNSVGSASRCKLEKELYELHRDLKEMRQEMDLSWPLHLDRASLSSDNDEIHLLERRLGELESIQDTLQQVLIYMSEEFFMSKGLIE</sequence>
<reference evidence="1" key="1">
    <citation type="submission" date="2023-04" db="EMBL/GenBank/DDBJ databases">
        <title>A chromosome-level genome assembly of the parasitoid wasp Eretmocerus hayati.</title>
        <authorList>
            <person name="Zhong Y."/>
            <person name="Liu S."/>
            <person name="Liu Y."/>
        </authorList>
    </citation>
    <scope>NUCLEOTIDE SEQUENCE</scope>
    <source>
        <strain evidence="1">ZJU_SS_LIU_2023</strain>
    </source>
</reference>
<organism evidence="1 2">
    <name type="scientific">Eretmocerus hayati</name>
    <dbReference type="NCBI Taxonomy" id="131215"/>
    <lineage>
        <taxon>Eukaryota</taxon>
        <taxon>Metazoa</taxon>
        <taxon>Ecdysozoa</taxon>
        <taxon>Arthropoda</taxon>
        <taxon>Hexapoda</taxon>
        <taxon>Insecta</taxon>
        <taxon>Pterygota</taxon>
        <taxon>Neoptera</taxon>
        <taxon>Endopterygota</taxon>
        <taxon>Hymenoptera</taxon>
        <taxon>Apocrita</taxon>
        <taxon>Proctotrupomorpha</taxon>
        <taxon>Chalcidoidea</taxon>
        <taxon>Aphelinidae</taxon>
        <taxon>Aphelininae</taxon>
        <taxon>Eretmocerus</taxon>
    </lineage>
</organism>
<evidence type="ECO:0000313" key="1">
    <source>
        <dbReference type="EMBL" id="KAJ8673299.1"/>
    </source>
</evidence>
<feature type="non-terminal residue" evidence="1">
    <location>
        <position position="173"/>
    </location>
</feature>
<comment type="caution">
    <text evidence="1">The sequence shown here is derived from an EMBL/GenBank/DDBJ whole genome shotgun (WGS) entry which is preliminary data.</text>
</comment>
<proteinExistence type="predicted"/>
<evidence type="ECO:0000313" key="2">
    <source>
        <dbReference type="Proteomes" id="UP001239111"/>
    </source>
</evidence>
<dbReference type="EMBL" id="CM056743">
    <property type="protein sequence ID" value="KAJ8673299.1"/>
    <property type="molecule type" value="Genomic_DNA"/>
</dbReference>